<feature type="region of interest" description="Disordered" evidence="1">
    <location>
        <begin position="57"/>
        <end position="111"/>
    </location>
</feature>
<accession>A0A9P7KUF5</accession>
<reference evidence="2" key="1">
    <citation type="submission" date="2021-04" db="EMBL/GenBank/DDBJ databases">
        <title>Draft genome of Fusarium avenaceum strain F156N33, isolated from an atmospheric sample in Virginia.</title>
        <authorList>
            <person name="Yang S."/>
            <person name="Vinatzer B.A."/>
            <person name="Coleman J."/>
        </authorList>
    </citation>
    <scope>NUCLEOTIDE SEQUENCE</scope>
    <source>
        <strain evidence="2">F156N33</strain>
    </source>
</reference>
<evidence type="ECO:0000256" key="1">
    <source>
        <dbReference type="SAM" id="MobiDB-lite"/>
    </source>
</evidence>
<organism evidence="2 3">
    <name type="scientific">Fusarium avenaceum</name>
    <dbReference type="NCBI Taxonomy" id="40199"/>
    <lineage>
        <taxon>Eukaryota</taxon>
        <taxon>Fungi</taxon>
        <taxon>Dikarya</taxon>
        <taxon>Ascomycota</taxon>
        <taxon>Pezizomycotina</taxon>
        <taxon>Sordariomycetes</taxon>
        <taxon>Hypocreomycetidae</taxon>
        <taxon>Hypocreales</taxon>
        <taxon>Nectriaceae</taxon>
        <taxon>Fusarium</taxon>
        <taxon>Fusarium tricinctum species complex</taxon>
    </lineage>
</organism>
<protein>
    <submittedName>
        <fullName evidence="2">Uncharacterized protein</fullName>
    </submittedName>
</protein>
<name>A0A9P7KUF5_9HYPO</name>
<feature type="compositionally biased region" description="Low complexity" evidence="1">
    <location>
        <begin position="67"/>
        <end position="76"/>
    </location>
</feature>
<feature type="region of interest" description="Disordered" evidence="1">
    <location>
        <begin position="22"/>
        <end position="45"/>
    </location>
</feature>
<dbReference type="Proteomes" id="UP000782241">
    <property type="component" value="Unassembled WGS sequence"/>
</dbReference>
<evidence type="ECO:0000313" key="3">
    <source>
        <dbReference type="Proteomes" id="UP000782241"/>
    </source>
</evidence>
<sequence>MSASNSNASGFPYHGMNSYGLPSPPHSTELNMAGHHSSAPIDGYHSSLDNAHLRMNGNHGLTNYNPSSTTDATTDATIDDSDAGMDDYDESMDDSDSQPSMFPQRPTTMNEDTFTYPEILDSVLENRDGKYTLDRQLVIAEILILVKENPDLPFPEFLLDVPDHNDKEARDTYLLVARWFKLDYKQIKKLGEFPVVEATLRGRHRAFIRPAEARPRKPVAWTEEQIRAMHLAIAKVETYIDSMKVAKRAGHQVGPIPTFTWQRVGDYMRDMGVSHRFNGGVIANQWRGGRGKKGKKGKKDAQ</sequence>
<evidence type="ECO:0000313" key="2">
    <source>
        <dbReference type="EMBL" id="KAG5661470.1"/>
    </source>
</evidence>
<feature type="compositionally biased region" description="Polar residues" evidence="1">
    <location>
        <begin position="98"/>
        <end position="111"/>
    </location>
</feature>
<proteinExistence type="predicted"/>
<keyword evidence="3" id="KW-1185">Reference proteome</keyword>
<dbReference type="AlphaFoldDB" id="A0A9P7KUF5"/>
<feature type="compositionally biased region" description="Acidic residues" evidence="1">
    <location>
        <begin position="77"/>
        <end position="96"/>
    </location>
</feature>
<gene>
    <name evidence="2" type="ORF">KAF25_005592</name>
</gene>
<dbReference type="EMBL" id="JAGPUO010000007">
    <property type="protein sequence ID" value="KAG5661470.1"/>
    <property type="molecule type" value="Genomic_DNA"/>
</dbReference>
<comment type="caution">
    <text evidence="2">The sequence shown here is derived from an EMBL/GenBank/DDBJ whole genome shotgun (WGS) entry which is preliminary data.</text>
</comment>